<comment type="caution">
    <text evidence="2">The sequence shown here is derived from an EMBL/GenBank/DDBJ whole genome shotgun (WGS) entry which is preliminary data.</text>
</comment>
<evidence type="ECO:0000313" key="3">
    <source>
        <dbReference type="Proteomes" id="UP000639396"/>
    </source>
</evidence>
<protein>
    <submittedName>
        <fullName evidence="2">Stage II sporulation protein R</fullName>
    </submittedName>
</protein>
<dbReference type="Pfam" id="PF09551">
    <property type="entry name" value="Spore_II_R"/>
    <property type="match status" value="1"/>
</dbReference>
<dbReference type="AlphaFoldDB" id="A0A927CBE6"/>
<keyword evidence="3" id="KW-1185">Reference proteome</keyword>
<sequence>MVKRLPFRSYWLVGFALIVMMTCWDSNRTQAALLESGIPEEAIRLRILANSDAPDDQLVKMLLRDEVSREISRWAGEPSNIEEARDAVRAHLPKLEALVQEVLTHNGYSYDYKVELGQVPFPAKMYGNQVYPAGNYEALRITLGKGEGQNWWCVLFPPLCFAGAKSGTAAAKKTEEPKEAAAAAKAGDQAGTSKASAAKTNTSKADTGKKETGKAEASKPEAGKKDAGKAAASDEDGAEEPELKFFVWEVLKKMIGSVKSAVA</sequence>
<proteinExistence type="predicted"/>
<feature type="region of interest" description="Disordered" evidence="1">
    <location>
        <begin position="172"/>
        <end position="239"/>
    </location>
</feature>
<name>A0A927CBE6_9BACL</name>
<feature type="compositionally biased region" description="Low complexity" evidence="1">
    <location>
        <begin position="180"/>
        <end position="205"/>
    </location>
</feature>
<dbReference type="EMBL" id="JACXJA010000021">
    <property type="protein sequence ID" value="MBD2863573.1"/>
    <property type="molecule type" value="Genomic_DNA"/>
</dbReference>
<evidence type="ECO:0000256" key="1">
    <source>
        <dbReference type="SAM" id="MobiDB-lite"/>
    </source>
</evidence>
<dbReference type="NCBIfam" id="TIGR02837">
    <property type="entry name" value="spore_II_R"/>
    <property type="match status" value="1"/>
</dbReference>
<reference evidence="2" key="1">
    <citation type="submission" date="2020-09" db="EMBL/GenBank/DDBJ databases">
        <title>A novel bacterium of genus Paenibacillus, isolated from South China Sea.</title>
        <authorList>
            <person name="Huang H."/>
            <person name="Mo K."/>
            <person name="Hu Y."/>
        </authorList>
    </citation>
    <scope>NUCLEOTIDE SEQUENCE</scope>
    <source>
        <strain evidence="2">IB182363</strain>
    </source>
</reference>
<feature type="compositionally biased region" description="Basic and acidic residues" evidence="1">
    <location>
        <begin position="206"/>
        <end position="228"/>
    </location>
</feature>
<evidence type="ECO:0000313" key="2">
    <source>
        <dbReference type="EMBL" id="MBD2863573.1"/>
    </source>
</evidence>
<gene>
    <name evidence="2" type="primary">spoIIR</name>
    <name evidence="2" type="ORF">IDH45_16395</name>
</gene>
<accession>A0A927CBE6</accession>
<organism evidence="2 3">
    <name type="scientific">Paenibacillus oceani</name>
    <dbReference type="NCBI Taxonomy" id="2772510"/>
    <lineage>
        <taxon>Bacteria</taxon>
        <taxon>Bacillati</taxon>
        <taxon>Bacillota</taxon>
        <taxon>Bacilli</taxon>
        <taxon>Bacillales</taxon>
        <taxon>Paenibacillaceae</taxon>
        <taxon>Paenibacillus</taxon>
    </lineage>
</organism>
<dbReference type="InterPro" id="IPR014202">
    <property type="entry name" value="Spore_II_R"/>
</dbReference>
<dbReference type="RefSeq" id="WP_190929207.1">
    <property type="nucleotide sequence ID" value="NZ_JACXJA010000021.1"/>
</dbReference>
<dbReference type="Proteomes" id="UP000639396">
    <property type="component" value="Unassembled WGS sequence"/>
</dbReference>